<organism evidence="1 2">
    <name type="scientific">Trichonephila clavata</name>
    <name type="common">Joro spider</name>
    <name type="synonym">Nephila clavata</name>
    <dbReference type="NCBI Taxonomy" id="2740835"/>
    <lineage>
        <taxon>Eukaryota</taxon>
        <taxon>Metazoa</taxon>
        <taxon>Ecdysozoa</taxon>
        <taxon>Arthropoda</taxon>
        <taxon>Chelicerata</taxon>
        <taxon>Arachnida</taxon>
        <taxon>Araneae</taxon>
        <taxon>Araneomorphae</taxon>
        <taxon>Entelegynae</taxon>
        <taxon>Araneoidea</taxon>
        <taxon>Nephilidae</taxon>
        <taxon>Trichonephila</taxon>
    </lineage>
</organism>
<accession>A0A8X6JXA2</accession>
<sequence>MRSPLGVMLGSMRRVLSQVRVPILGSWTRLNIEVCLMRLSCIDEQWDILLTPKRNPFYGAYFWSIGILPLRTGVAWNTETQVSSPRSGVLVHAG</sequence>
<evidence type="ECO:0000313" key="2">
    <source>
        <dbReference type="Proteomes" id="UP000887116"/>
    </source>
</evidence>
<evidence type="ECO:0000313" key="1">
    <source>
        <dbReference type="EMBL" id="GFR21276.1"/>
    </source>
</evidence>
<dbReference type="AlphaFoldDB" id="A0A8X6JXA2"/>
<name>A0A8X6JXA2_TRICU</name>
<dbReference type="EMBL" id="BMAO01008151">
    <property type="protein sequence ID" value="GFR21276.1"/>
    <property type="molecule type" value="Genomic_DNA"/>
</dbReference>
<reference evidence="1" key="1">
    <citation type="submission" date="2020-07" db="EMBL/GenBank/DDBJ databases">
        <title>Multicomponent nature underlies the extraordinary mechanical properties of spider dragline silk.</title>
        <authorList>
            <person name="Kono N."/>
            <person name="Nakamura H."/>
            <person name="Mori M."/>
            <person name="Yoshida Y."/>
            <person name="Ohtoshi R."/>
            <person name="Malay A.D."/>
            <person name="Moran D.A.P."/>
            <person name="Tomita M."/>
            <person name="Numata K."/>
            <person name="Arakawa K."/>
        </authorList>
    </citation>
    <scope>NUCLEOTIDE SEQUENCE</scope>
</reference>
<comment type="caution">
    <text evidence="1">The sequence shown here is derived from an EMBL/GenBank/DDBJ whole genome shotgun (WGS) entry which is preliminary data.</text>
</comment>
<keyword evidence="2" id="KW-1185">Reference proteome</keyword>
<dbReference type="Proteomes" id="UP000887116">
    <property type="component" value="Unassembled WGS sequence"/>
</dbReference>
<gene>
    <name evidence="1" type="ORF">TNCT_387481</name>
</gene>
<protein>
    <submittedName>
        <fullName evidence="1">Uncharacterized protein</fullName>
    </submittedName>
</protein>
<proteinExistence type="predicted"/>